<evidence type="ECO:0000256" key="3">
    <source>
        <dbReference type="ARBA" id="ARBA00022840"/>
    </source>
</evidence>
<gene>
    <name evidence="5" type="ORF">APB76_14765</name>
</gene>
<organism evidence="5 6">
    <name type="scientific">Vibrio bivalvicida</name>
    <dbReference type="NCBI Taxonomy" id="1276888"/>
    <lineage>
        <taxon>Bacteria</taxon>
        <taxon>Pseudomonadati</taxon>
        <taxon>Pseudomonadota</taxon>
        <taxon>Gammaproteobacteria</taxon>
        <taxon>Vibrionales</taxon>
        <taxon>Vibrionaceae</taxon>
        <taxon>Vibrio</taxon>
        <taxon>Vibrio oreintalis group</taxon>
    </lineage>
</organism>
<dbReference type="InterPro" id="IPR051782">
    <property type="entry name" value="ABC_Transporter_VariousFunc"/>
</dbReference>
<dbReference type="AlphaFoldDB" id="A0A177XXB3"/>
<dbReference type="CDD" id="cd03230">
    <property type="entry name" value="ABC_DR_subfamily_A"/>
    <property type="match status" value="1"/>
</dbReference>
<dbReference type="InterPro" id="IPR027417">
    <property type="entry name" value="P-loop_NTPase"/>
</dbReference>
<evidence type="ECO:0000313" key="6">
    <source>
        <dbReference type="Proteomes" id="UP000078406"/>
    </source>
</evidence>
<dbReference type="Pfam" id="PF00005">
    <property type="entry name" value="ABC_tran"/>
    <property type="match status" value="1"/>
</dbReference>
<dbReference type="SMART" id="SM00382">
    <property type="entry name" value="AAA"/>
    <property type="match status" value="1"/>
</dbReference>
<sequence>MSVLIEARQVTKHYSGRAKEQGEAIKNISFELKAGQVLGLLGHNGAGKSTLIKSLLGAHDYQGDIQVLGLEPISQRAKVMEHLSYISDVNVLPDWMTVRQILRYTAGVHPSFDVNKARAVLEKTDIKLNSKIKSLSKGMKVQLHLAIVISTDTKVLILDEPTLGLDLVYRDTFYRHLLEWFHDGERALIIASHEVSEIEHLLTDVLILKHGQAVLQSSMENIAEDYVIVETTDEPRAQMEALKPLSSERALGSTRWLIRSEQAQQLDDVDKIYNVKLADLFLALQKEAA</sequence>
<dbReference type="SUPFAM" id="SSF52540">
    <property type="entry name" value="P-loop containing nucleoside triphosphate hydrolases"/>
    <property type="match status" value="1"/>
</dbReference>
<comment type="caution">
    <text evidence="5">The sequence shown here is derived from an EMBL/GenBank/DDBJ whole genome shotgun (WGS) entry which is preliminary data.</text>
</comment>
<dbReference type="InterPro" id="IPR003593">
    <property type="entry name" value="AAA+_ATPase"/>
</dbReference>
<dbReference type="GO" id="GO:0005524">
    <property type="term" value="F:ATP binding"/>
    <property type="evidence" value="ECO:0007669"/>
    <property type="project" value="UniProtKB-KW"/>
</dbReference>
<keyword evidence="1" id="KW-0813">Transport</keyword>
<dbReference type="PANTHER" id="PTHR42939:SF1">
    <property type="entry name" value="ABC TRANSPORTER ATP-BINDING PROTEIN ALBC-RELATED"/>
    <property type="match status" value="1"/>
</dbReference>
<dbReference type="InterPro" id="IPR003439">
    <property type="entry name" value="ABC_transporter-like_ATP-bd"/>
</dbReference>
<evidence type="ECO:0000256" key="1">
    <source>
        <dbReference type="ARBA" id="ARBA00022448"/>
    </source>
</evidence>
<dbReference type="Gene3D" id="3.40.50.300">
    <property type="entry name" value="P-loop containing nucleotide triphosphate hydrolases"/>
    <property type="match status" value="1"/>
</dbReference>
<evidence type="ECO:0000259" key="4">
    <source>
        <dbReference type="PROSITE" id="PS50893"/>
    </source>
</evidence>
<keyword evidence="3 5" id="KW-0067">ATP-binding</keyword>
<dbReference type="PANTHER" id="PTHR42939">
    <property type="entry name" value="ABC TRANSPORTER ATP-BINDING PROTEIN ALBC-RELATED"/>
    <property type="match status" value="1"/>
</dbReference>
<dbReference type="PROSITE" id="PS50893">
    <property type="entry name" value="ABC_TRANSPORTER_2"/>
    <property type="match status" value="1"/>
</dbReference>
<reference evidence="5 6" key="1">
    <citation type="journal article" date="2016" name="Syst. Appl. Microbiol.">
        <title>Vibrio bivalvicida sp. nov., a novel larval pathogen for bivalve molluscs reared in a hatchery.</title>
        <authorList>
            <person name="Dubert J."/>
            <person name="Romalde J.L."/>
            <person name="Prado S."/>
            <person name="Barja J.L."/>
        </authorList>
    </citation>
    <scope>NUCLEOTIDE SEQUENCE [LARGE SCALE GENOMIC DNA]</scope>
    <source>
        <strain evidence="5 6">605</strain>
    </source>
</reference>
<dbReference type="RefSeq" id="WP_054961742.1">
    <property type="nucleotide sequence ID" value="NZ_LLEI02000043.1"/>
</dbReference>
<proteinExistence type="predicted"/>
<evidence type="ECO:0000313" key="5">
    <source>
        <dbReference type="EMBL" id="OAJ93223.1"/>
    </source>
</evidence>
<feature type="domain" description="ABC transporter" evidence="4">
    <location>
        <begin position="5"/>
        <end position="235"/>
    </location>
</feature>
<accession>A0A177XXB3</accession>
<protein>
    <submittedName>
        <fullName evidence="5">ABC transporter ATP-binding protein</fullName>
    </submittedName>
</protein>
<dbReference type="EMBL" id="LLEI02000043">
    <property type="protein sequence ID" value="OAJ93223.1"/>
    <property type="molecule type" value="Genomic_DNA"/>
</dbReference>
<evidence type="ECO:0000256" key="2">
    <source>
        <dbReference type="ARBA" id="ARBA00022741"/>
    </source>
</evidence>
<dbReference type="Proteomes" id="UP000078406">
    <property type="component" value="Unassembled WGS sequence"/>
</dbReference>
<name>A0A177XXB3_9VIBR</name>
<dbReference type="GO" id="GO:0016887">
    <property type="term" value="F:ATP hydrolysis activity"/>
    <property type="evidence" value="ECO:0007669"/>
    <property type="project" value="InterPro"/>
</dbReference>
<keyword evidence="2" id="KW-0547">Nucleotide-binding</keyword>